<protein>
    <submittedName>
        <fullName evidence="3">Uncharacterized protein</fullName>
    </submittedName>
</protein>
<feature type="region of interest" description="Disordered" evidence="1">
    <location>
        <begin position="76"/>
        <end position="95"/>
    </location>
</feature>
<keyword evidence="2" id="KW-1133">Transmembrane helix</keyword>
<comment type="caution">
    <text evidence="3">The sequence shown here is derived from an EMBL/GenBank/DDBJ whole genome shotgun (WGS) entry which is preliminary data.</text>
</comment>
<keyword evidence="2" id="KW-0812">Transmembrane</keyword>
<proteinExistence type="predicted"/>
<dbReference type="AlphaFoldDB" id="A0A6I2FA98"/>
<dbReference type="EMBL" id="WJIF01000001">
    <property type="protein sequence ID" value="MRG58873.1"/>
    <property type="molecule type" value="Genomic_DNA"/>
</dbReference>
<evidence type="ECO:0000313" key="4">
    <source>
        <dbReference type="Proteomes" id="UP000431080"/>
    </source>
</evidence>
<reference evidence="3 4" key="1">
    <citation type="submission" date="2019-10" db="EMBL/GenBank/DDBJ databases">
        <authorList>
            <person name="Nie G."/>
            <person name="Ming H."/>
            <person name="Yi B."/>
        </authorList>
    </citation>
    <scope>NUCLEOTIDE SEQUENCE [LARGE SCALE GENOMIC DNA]</scope>
    <source>
        <strain evidence="3 4">CFH 90414</strain>
    </source>
</reference>
<sequence length="219" mass="23367">MTDHARPRPQVVRGYLRELDDALAGVPDALRRDVLDGVAGDLDGLDPAAAAARIEQLGDPAHIAAETRAGLEARVASERPTRVEPAAPEPAASAATDAGSAVVSRGWFVVITALLVAFGGFIVPLVGWIVGLVLMWMSAAWRRWEKWTATLVPVGLVAVVAMFQAIGSWIDQANQAAVDPGFSAPVMPWSFQLWTSLATLPFVMVAVGIWLLVRGLRSR</sequence>
<organism evidence="3 4">
    <name type="scientific">Agromyces agglutinans</name>
    <dbReference type="NCBI Taxonomy" id="2662258"/>
    <lineage>
        <taxon>Bacteria</taxon>
        <taxon>Bacillati</taxon>
        <taxon>Actinomycetota</taxon>
        <taxon>Actinomycetes</taxon>
        <taxon>Micrococcales</taxon>
        <taxon>Microbacteriaceae</taxon>
        <taxon>Agromyces</taxon>
    </lineage>
</organism>
<evidence type="ECO:0000256" key="1">
    <source>
        <dbReference type="SAM" id="MobiDB-lite"/>
    </source>
</evidence>
<gene>
    <name evidence="3" type="ORF">GE115_03160</name>
</gene>
<dbReference type="Proteomes" id="UP000431080">
    <property type="component" value="Unassembled WGS sequence"/>
</dbReference>
<feature type="transmembrane region" description="Helical" evidence="2">
    <location>
        <begin position="147"/>
        <end position="170"/>
    </location>
</feature>
<keyword evidence="4" id="KW-1185">Reference proteome</keyword>
<accession>A0A6I2FA98</accession>
<feature type="compositionally biased region" description="Low complexity" evidence="1">
    <location>
        <begin position="83"/>
        <end position="95"/>
    </location>
</feature>
<dbReference type="Pfam" id="PF22564">
    <property type="entry name" value="HAAS"/>
    <property type="match status" value="1"/>
</dbReference>
<feature type="transmembrane region" description="Helical" evidence="2">
    <location>
        <begin position="190"/>
        <end position="213"/>
    </location>
</feature>
<keyword evidence="2" id="KW-0472">Membrane</keyword>
<name>A0A6I2FA98_9MICO</name>
<evidence type="ECO:0000256" key="2">
    <source>
        <dbReference type="SAM" id="Phobius"/>
    </source>
</evidence>
<feature type="transmembrane region" description="Helical" evidence="2">
    <location>
        <begin position="107"/>
        <end position="135"/>
    </location>
</feature>
<evidence type="ECO:0000313" key="3">
    <source>
        <dbReference type="EMBL" id="MRG58873.1"/>
    </source>
</evidence>
<dbReference type="RefSeq" id="WP_153683275.1">
    <property type="nucleotide sequence ID" value="NZ_WJIF01000001.1"/>
</dbReference>